<keyword evidence="6 7" id="KW-0472">Membrane</keyword>
<evidence type="ECO:0000256" key="4">
    <source>
        <dbReference type="ARBA" id="ARBA00022692"/>
    </source>
</evidence>
<keyword evidence="5 7" id="KW-1133">Transmembrane helix</keyword>
<feature type="transmembrane region" description="Helical" evidence="7">
    <location>
        <begin position="164"/>
        <end position="183"/>
    </location>
</feature>
<dbReference type="PANTHER" id="PTHR43386">
    <property type="entry name" value="OLIGOPEPTIDE TRANSPORT SYSTEM PERMEASE PROTEIN APPC"/>
    <property type="match status" value="1"/>
</dbReference>
<comment type="subcellular location">
    <subcellularLocation>
        <location evidence="1 7">Cell membrane</location>
        <topology evidence="1 7">Multi-pass membrane protein</topology>
    </subcellularLocation>
</comment>
<dbReference type="GO" id="GO:0005886">
    <property type="term" value="C:plasma membrane"/>
    <property type="evidence" value="ECO:0007669"/>
    <property type="project" value="UniProtKB-SubCell"/>
</dbReference>
<keyword evidence="4 7" id="KW-0812">Transmembrane</keyword>
<evidence type="ECO:0000259" key="8">
    <source>
        <dbReference type="PROSITE" id="PS50928"/>
    </source>
</evidence>
<dbReference type="RefSeq" id="WP_139604930.1">
    <property type="nucleotide sequence ID" value="NZ_VDCQ01000040.1"/>
</dbReference>
<dbReference type="PROSITE" id="PS50928">
    <property type="entry name" value="ABC_TM1"/>
    <property type="match status" value="1"/>
</dbReference>
<feature type="transmembrane region" description="Helical" evidence="7">
    <location>
        <begin position="267"/>
        <end position="293"/>
    </location>
</feature>
<dbReference type="Gene3D" id="1.10.3720.10">
    <property type="entry name" value="MetI-like"/>
    <property type="match status" value="1"/>
</dbReference>
<comment type="caution">
    <text evidence="9">The sequence shown here is derived from an EMBL/GenBank/DDBJ whole genome shotgun (WGS) entry which is preliminary data.</text>
</comment>
<proteinExistence type="inferred from homology"/>
<feature type="domain" description="ABC transmembrane type-1" evidence="8">
    <location>
        <begin position="101"/>
        <end position="290"/>
    </location>
</feature>
<reference evidence="9 10" key="1">
    <citation type="submission" date="2019-05" db="EMBL/GenBank/DDBJ databases">
        <title>We sequenced the genome of Paenibacillus hemerocallicola KCTC 33185 for further insight into its adaptation and study the phylogeny of Paenibacillus.</title>
        <authorList>
            <person name="Narsing Rao M.P."/>
        </authorList>
    </citation>
    <scope>NUCLEOTIDE SEQUENCE [LARGE SCALE GENOMIC DNA]</scope>
    <source>
        <strain evidence="9 10">KCTC 33185</strain>
    </source>
</reference>
<dbReference type="GO" id="GO:0055085">
    <property type="term" value="P:transmembrane transport"/>
    <property type="evidence" value="ECO:0007669"/>
    <property type="project" value="InterPro"/>
</dbReference>
<evidence type="ECO:0000256" key="2">
    <source>
        <dbReference type="ARBA" id="ARBA00022448"/>
    </source>
</evidence>
<sequence>MSIDSSSGILPAASPSQPTSKLRRWLRLLFKSKTGTVGVLLVAMICLIAVLAPFLAPHDPGKSSVSVRLLPPMWLDKGTSLYPLGTDNLGRDVLSRILYGSKISLIVGICSVVISGTIGVILGLVAGYYGRWIDSIIMRIIDAFLAIPTILLLLLVLAVLGPGMVTLIFVIGCTGWVSYARVVRSEVLSVKERDFVKAARAVGARDFRIIFTHILPNVTSSFIVISTLSVAGIIISEASLSFLGLGIQPPNISWGGMLSDGKQYLATSWWVAVFPGAAITITVLAVTFLGDWLRDILDPRMKLKGSK</sequence>
<evidence type="ECO:0000256" key="3">
    <source>
        <dbReference type="ARBA" id="ARBA00022475"/>
    </source>
</evidence>
<feature type="transmembrane region" description="Helical" evidence="7">
    <location>
        <begin position="136"/>
        <end position="158"/>
    </location>
</feature>
<name>A0A5C4T5Q9_9BACL</name>
<keyword evidence="3" id="KW-1003">Cell membrane</keyword>
<comment type="similarity">
    <text evidence="7">Belongs to the binding-protein-dependent transport system permease family.</text>
</comment>
<evidence type="ECO:0000256" key="5">
    <source>
        <dbReference type="ARBA" id="ARBA00022989"/>
    </source>
</evidence>
<dbReference type="PANTHER" id="PTHR43386:SF1">
    <property type="entry name" value="D,D-DIPEPTIDE TRANSPORT SYSTEM PERMEASE PROTEIN DDPC-RELATED"/>
    <property type="match status" value="1"/>
</dbReference>
<dbReference type="InterPro" id="IPR000515">
    <property type="entry name" value="MetI-like"/>
</dbReference>
<feature type="transmembrane region" description="Helical" evidence="7">
    <location>
        <begin position="103"/>
        <end position="129"/>
    </location>
</feature>
<protein>
    <submittedName>
        <fullName evidence="9">ABC transporter permease</fullName>
    </submittedName>
</protein>
<evidence type="ECO:0000256" key="7">
    <source>
        <dbReference type="RuleBase" id="RU363032"/>
    </source>
</evidence>
<dbReference type="InterPro" id="IPR050366">
    <property type="entry name" value="BP-dependent_transpt_permease"/>
</dbReference>
<dbReference type="EMBL" id="VDCQ01000040">
    <property type="protein sequence ID" value="TNJ63657.1"/>
    <property type="molecule type" value="Genomic_DNA"/>
</dbReference>
<dbReference type="SUPFAM" id="SSF161098">
    <property type="entry name" value="MetI-like"/>
    <property type="match status" value="1"/>
</dbReference>
<feature type="transmembrane region" description="Helical" evidence="7">
    <location>
        <begin position="222"/>
        <end position="247"/>
    </location>
</feature>
<gene>
    <name evidence="9" type="ORF">FE784_24445</name>
</gene>
<dbReference type="AlphaFoldDB" id="A0A5C4T5Q9"/>
<dbReference type="Pfam" id="PF12911">
    <property type="entry name" value="OppC_N"/>
    <property type="match status" value="1"/>
</dbReference>
<dbReference type="Pfam" id="PF00528">
    <property type="entry name" value="BPD_transp_1"/>
    <property type="match status" value="1"/>
</dbReference>
<evidence type="ECO:0000313" key="10">
    <source>
        <dbReference type="Proteomes" id="UP000307943"/>
    </source>
</evidence>
<dbReference type="InterPro" id="IPR025966">
    <property type="entry name" value="OppC_N"/>
</dbReference>
<organism evidence="9 10">
    <name type="scientific">Paenibacillus hemerocallicola</name>
    <dbReference type="NCBI Taxonomy" id="1172614"/>
    <lineage>
        <taxon>Bacteria</taxon>
        <taxon>Bacillati</taxon>
        <taxon>Bacillota</taxon>
        <taxon>Bacilli</taxon>
        <taxon>Bacillales</taxon>
        <taxon>Paenibacillaceae</taxon>
        <taxon>Paenibacillus</taxon>
    </lineage>
</organism>
<evidence type="ECO:0000313" key="9">
    <source>
        <dbReference type="EMBL" id="TNJ63657.1"/>
    </source>
</evidence>
<dbReference type="CDD" id="cd06261">
    <property type="entry name" value="TM_PBP2"/>
    <property type="match status" value="1"/>
</dbReference>
<dbReference type="Proteomes" id="UP000307943">
    <property type="component" value="Unassembled WGS sequence"/>
</dbReference>
<feature type="transmembrane region" description="Helical" evidence="7">
    <location>
        <begin position="34"/>
        <end position="56"/>
    </location>
</feature>
<accession>A0A5C4T5Q9</accession>
<keyword evidence="10" id="KW-1185">Reference proteome</keyword>
<keyword evidence="2 7" id="KW-0813">Transport</keyword>
<evidence type="ECO:0000256" key="6">
    <source>
        <dbReference type="ARBA" id="ARBA00023136"/>
    </source>
</evidence>
<dbReference type="OrthoDB" id="9797472at2"/>
<dbReference type="InterPro" id="IPR035906">
    <property type="entry name" value="MetI-like_sf"/>
</dbReference>
<evidence type="ECO:0000256" key="1">
    <source>
        <dbReference type="ARBA" id="ARBA00004651"/>
    </source>
</evidence>